<evidence type="ECO:0000259" key="1">
    <source>
        <dbReference type="Pfam" id="PF14783"/>
    </source>
</evidence>
<evidence type="ECO:0000313" key="2">
    <source>
        <dbReference type="EMBL" id="VDP87277.1"/>
    </source>
</evidence>
<dbReference type="GO" id="GO:0036064">
    <property type="term" value="C:ciliary basal body"/>
    <property type="evidence" value="ECO:0007669"/>
    <property type="project" value="TreeGrafter"/>
</dbReference>
<dbReference type="GO" id="GO:0034464">
    <property type="term" value="C:BBSome"/>
    <property type="evidence" value="ECO:0007669"/>
    <property type="project" value="InterPro"/>
</dbReference>
<name>A0A183AUE1_9TREM</name>
<proteinExistence type="predicted"/>
<dbReference type="AlphaFoldDB" id="A0A183AUE1"/>
<dbReference type="Pfam" id="PF14783">
    <property type="entry name" value="BBS2_Mid"/>
    <property type="match status" value="1"/>
</dbReference>
<organism evidence="4">
    <name type="scientific">Echinostoma caproni</name>
    <dbReference type="NCBI Taxonomy" id="27848"/>
    <lineage>
        <taxon>Eukaryota</taxon>
        <taxon>Metazoa</taxon>
        <taxon>Spiralia</taxon>
        <taxon>Lophotrochozoa</taxon>
        <taxon>Platyhelminthes</taxon>
        <taxon>Trematoda</taxon>
        <taxon>Digenea</taxon>
        <taxon>Plagiorchiida</taxon>
        <taxon>Echinostomata</taxon>
        <taxon>Echinostomatoidea</taxon>
        <taxon>Echinostomatidae</taxon>
        <taxon>Echinostoma</taxon>
    </lineage>
</organism>
<dbReference type="PANTHER" id="PTHR32465:SF0">
    <property type="entry name" value="BARDET-BIEDL SYNDROME 2 PROTEIN"/>
    <property type="match status" value="1"/>
</dbReference>
<sequence length="106" mass="12014">MSSLEALRNTDGVIFSLTDADQAVSLLVSLGDGHFGYGLRNGTIGVYNRYNRLWRIKSKPIPVCFASYDINQDGHQELICGWDNGKISIHITQIMFRPIQFSQYKM</sequence>
<evidence type="ECO:0000313" key="3">
    <source>
        <dbReference type="Proteomes" id="UP000272942"/>
    </source>
</evidence>
<evidence type="ECO:0000313" key="4">
    <source>
        <dbReference type="WBParaSite" id="ECPE_0001060801-mRNA-1"/>
    </source>
</evidence>
<dbReference type="EMBL" id="UZAN01049299">
    <property type="protein sequence ID" value="VDP87277.1"/>
    <property type="molecule type" value="Genomic_DNA"/>
</dbReference>
<dbReference type="InterPro" id="IPR029429">
    <property type="entry name" value="BBS2_Mid"/>
</dbReference>
<dbReference type="OrthoDB" id="2120021at2759"/>
<accession>A0A183AUE1</accession>
<dbReference type="PANTHER" id="PTHR32465">
    <property type="entry name" value="BARDET-BIEDL SYNDROME 2 PROTEIN"/>
    <property type="match status" value="1"/>
</dbReference>
<dbReference type="GO" id="GO:0043005">
    <property type="term" value="C:neuron projection"/>
    <property type="evidence" value="ECO:0007669"/>
    <property type="project" value="TreeGrafter"/>
</dbReference>
<dbReference type="InterPro" id="IPR016616">
    <property type="entry name" value="Bardet-Biedl_syndrome_2_prot"/>
</dbReference>
<protein>
    <submittedName>
        <fullName evidence="4">BBS2_Mid domain-containing protein</fullName>
    </submittedName>
</protein>
<dbReference type="GO" id="GO:1905515">
    <property type="term" value="P:non-motile cilium assembly"/>
    <property type="evidence" value="ECO:0007669"/>
    <property type="project" value="InterPro"/>
</dbReference>
<dbReference type="Proteomes" id="UP000272942">
    <property type="component" value="Unassembled WGS sequence"/>
</dbReference>
<dbReference type="WBParaSite" id="ECPE_0001060801-mRNA-1">
    <property type="protein sequence ID" value="ECPE_0001060801-mRNA-1"/>
    <property type="gene ID" value="ECPE_0001060801"/>
</dbReference>
<gene>
    <name evidence="2" type="ORF">ECPE_LOCUS10576</name>
</gene>
<reference evidence="4" key="1">
    <citation type="submission" date="2016-06" db="UniProtKB">
        <authorList>
            <consortium name="WormBaseParasite"/>
        </authorList>
    </citation>
    <scope>IDENTIFICATION</scope>
</reference>
<keyword evidence="3" id="KW-1185">Reference proteome</keyword>
<feature type="domain" description="Ciliary BBSome complex subunit 2 middle region" evidence="1">
    <location>
        <begin position="13"/>
        <end position="89"/>
    </location>
</feature>
<dbReference type="GO" id="GO:0031514">
    <property type="term" value="C:motile cilium"/>
    <property type="evidence" value="ECO:0007669"/>
    <property type="project" value="TreeGrafter"/>
</dbReference>
<reference evidence="2 3" key="2">
    <citation type="submission" date="2018-11" db="EMBL/GenBank/DDBJ databases">
        <authorList>
            <consortium name="Pathogen Informatics"/>
        </authorList>
    </citation>
    <scope>NUCLEOTIDE SEQUENCE [LARGE SCALE GENOMIC DNA]</scope>
    <source>
        <strain evidence="2 3">Egypt</strain>
    </source>
</reference>
<dbReference type="GO" id="GO:0016020">
    <property type="term" value="C:membrane"/>
    <property type="evidence" value="ECO:0007669"/>
    <property type="project" value="TreeGrafter"/>
</dbReference>